<keyword evidence="3" id="KW-1185">Reference proteome</keyword>
<evidence type="ECO:0000313" key="2">
    <source>
        <dbReference type="EMBL" id="TDC88140.1"/>
    </source>
</evidence>
<dbReference type="RefSeq" id="WP_132627074.1">
    <property type="nucleotide sequence ID" value="NZ_SMKV01000046.1"/>
</dbReference>
<dbReference type="EMBL" id="SMKV01000046">
    <property type="protein sequence ID" value="TDC88140.1"/>
    <property type="molecule type" value="Genomic_DNA"/>
</dbReference>
<feature type="compositionally biased region" description="Polar residues" evidence="1">
    <location>
        <begin position="291"/>
        <end position="305"/>
    </location>
</feature>
<sequence>MSIKVMNWVWDQSPAKGTELLMLLAIADNAADDGTNAFPSVSTLARKTRLDQRTVQRIIRKLSEQGRLAVEERGGRHPNRYSVLMNAELSTAPANCQARQVAAGGAAVTPGAAELRHPTPGTAVPPEPSGTVMEPSTKDGPESRLRLIGSDVEEAGSAQDIDSVLDALGPAWHLTPKQRQRLRPKLIEALQAGWSKSRLAAHLGANPNGVRSPAAVLNARLDDLPPANPNAGKCADRPEWCGACDEPSRTIERPDGRWARCPACNPHNQVRNSGRPKPPSTRRPESSTPTDHQTGRSSTSVPHSA</sequence>
<dbReference type="Proteomes" id="UP000294744">
    <property type="component" value="Unassembled WGS sequence"/>
</dbReference>
<evidence type="ECO:0000256" key="1">
    <source>
        <dbReference type="SAM" id="MobiDB-lite"/>
    </source>
</evidence>
<organism evidence="2 3">
    <name type="scientific">Saccharopolyspora aridisoli</name>
    <dbReference type="NCBI Taxonomy" id="2530385"/>
    <lineage>
        <taxon>Bacteria</taxon>
        <taxon>Bacillati</taxon>
        <taxon>Actinomycetota</taxon>
        <taxon>Actinomycetes</taxon>
        <taxon>Pseudonocardiales</taxon>
        <taxon>Pseudonocardiaceae</taxon>
        <taxon>Saccharopolyspora</taxon>
    </lineage>
</organism>
<feature type="region of interest" description="Disordered" evidence="1">
    <location>
        <begin position="107"/>
        <end position="142"/>
    </location>
</feature>
<dbReference type="Gene3D" id="1.10.10.10">
    <property type="entry name" value="Winged helix-like DNA-binding domain superfamily/Winged helix DNA-binding domain"/>
    <property type="match status" value="1"/>
</dbReference>
<proteinExistence type="predicted"/>
<evidence type="ECO:0000313" key="3">
    <source>
        <dbReference type="Proteomes" id="UP000294744"/>
    </source>
</evidence>
<dbReference type="OrthoDB" id="5198554at2"/>
<gene>
    <name evidence="2" type="ORF">E1161_24400</name>
</gene>
<feature type="region of interest" description="Disordered" evidence="1">
    <location>
        <begin position="252"/>
        <end position="305"/>
    </location>
</feature>
<dbReference type="AlphaFoldDB" id="A0A4R4UAG8"/>
<comment type="caution">
    <text evidence="2">The sequence shown here is derived from an EMBL/GenBank/DDBJ whole genome shotgun (WGS) entry which is preliminary data.</text>
</comment>
<name>A0A4R4UAG8_9PSEU</name>
<protein>
    <submittedName>
        <fullName evidence="2">Helix-turn-helix domain-containing protein</fullName>
    </submittedName>
</protein>
<dbReference type="Pfam" id="PF13730">
    <property type="entry name" value="HTH_36"/>
    <property type="match status" value="1"/>
</dbReference>
<accession>A0A4R4UAG8</accession>
<reference evidence="2 3" key="1">
    <citation type="submission" date="2019-03" db="EMBL/GenBank/DDBJ databases">
        <title>Draft genome sequences of novel Actinobacteria.</title>
        <authorList>
            <person name="Sahin N."/>
            <person name="Ay H."/>
            <person name="Saygin H."/>
        </authorList>
    </citation>
    <scope>NUCLEOTIDE SEQUENCE [LARGE SCALE GENOMIC DNA]</scope>
    <source>
        <strain evidence="2 3">16K404</strain>
    </source>
</reference>
<dbReference type="InterPro" id="IPR036388">
    <property type="entry name" value="WH-like_DNA-bd_sf"/>
</dbReference>